<dbReference type="SUPFAM" id="SSF46689">
    <property type="entry name" value="Homeodomain-like"/>
    <property type="match status" value="1"/>
</dbReference>
<dbReference type="PANTHER" id="PTHR30055">
    <property type="entry name" value="HTH-TYPE TRANSCRIPTIONAL REGULATOR RUTR"/>
    <property type="match status" value="1"/>
</dbReference>
<proteinExistence type="predicted"/>
<dbReference type="Pfam" id="PF00440">
    <property type="entry name" value="TetR_N"/>
    <property type="match status" value="1"/>
</dbReference>
<dbReference type="GO" id="GO:0003700">
    <property type="term" value="F:DNA-binding transcription factor activity"/>
    <property type="evidence" value="ECO:0007669"/>
    <property type="project" value="TreeGrafter"/>
</dbReference>
<evidence type="ECO:0000256" key="3">
    <source>
        <dbReference type="ARBA" id="ARBA00023163"/>
    </source>
</evidence>
<feature type="DNA-binding region" description="H-T-H motif" evidence="4">
    <location>
        <begin position="37"/>
        <end position="56"/>
    </location>
</feature>
<keyword evidence="2 4" id="KW-0238">DNA-binding</keyword>
<sequence>MSSKGWEGQRRRGAALESAILDAGWDQLIEAGYEGFTIDAVAARSASARSVLYRRWPSRLDLLEAVIRRRGEIDMIPIPDTGTLRGDVLAILTEFNERRSRTIGLIAARLGAYFDEAGGSPHQLRALFVPDGPSSMETIVQRAVTRGDLATMPPARIVALPADLLRHELLMTMAAASQQTIREIVDDVFLPLATNFGKGSRRDEPSDEPRAQDSKP</sequence>
<dbReference type="GO" id="GO:0000976">
    <property type="term" value="F:transcription cis-regulatory region binding"/>
    <property type="evidence" value="ECO:0007669"/>
    <property type="project" value="TreeGrafter"/>
</dbReference>
<organism evidence="7 8">
    <name type="scientific">Mycolicibacterium hippocampi</name>
    <dbReference type="NCBI Taxonomy" id="659824"/>
    <lineage>
        <taxon>Bacteria</taxon>
        <taxon>Bacillati</taxon>
        <taxon>Actinomycetota</taxon>
        <taxon>Actinomycetes</taxon>
        <taxon>Mycobacteriales</taxon>
        <taxon>Mycobacteriaceae</taxon>
        <taxon>Mycolicibacterium</taxon>
    </lineage>
</organism>
<evidence type="ECO:0000259" key="6">
    <source>
        <dbReference type="PROSITE" id="PS50977"/>
    </source>
</evidence>
<feature type="compositionally biased region" description="Basic and acidic residues" evidence="5">
    <location>
        <begin position="200"/>
        <end position="216"/>
    </location>
</feature>
<evidence type="ECO:0000313" key="8">
    <source>
        <dbReference type="Proteomes" id="UP000465304"/>
    </source>
</evidence>
<protein>
    <submittedName>
        <fullName evidence="7">TetR family transcriptional regulator</fullName>
    </submittedName>
</protein>
<dbReference type="Proteomes" id="UP000465304">
    <property type="component" value="Unassembled WGS sequence"/>
</dbReference>
<comment type="caution">
    <text evidence="7">The sequence shown here is derived from an EMBL/GenBank/DDBJ whole genome shotgun (WGS) entry which is preliminary data.</text>
</comment>
<feature type="region of interest" description="Disordered" evidence="5">
    <location>
        <begin position="196"/>
        <end position="216"/>
    </location>
</feature>
<feature type="domain" description="HTH tetR-type" evidence="6">
    <location>
        <begin position="14"/>
        <end position="74"/>
    </location>
</feature>
<evidence type="ECO:0000256" key="1">
    <source>
        <dbReference type="ARBA" id="ARBA00023015"/>
    </source>
</evidence>
<evidence type="ECO:0000256" key="4">
    <source>
        <dbReference type="PROSITE-ProRule" id="PRU00335"/>
    </source>
</evidence>
<dbReference type="RefSeq" id="WP_163887693.1">
    <property type="nucleotide sequence ID" value="NZ_BLLB01000002.1"/>
</dbReference>
<dbReference type="Gene3D" id="1.10.357.10">
    <property type="entry name" value="Tetracycline Repressor, domain 2"/>
    <property type="match status" value="1"/>
</dbReference>
<dbReference type="Gene3D" id="1.10.10.60">
    <property type="entry name" value="Homeodomain-like"/>
    <property type="match status" value="1"/>
</dbReference>
<dbReference type="PROSITE" id="PS50977">
    <property type="entry name" value="HTH_TETR_2"/>
    <property type="match status" value="1"/>
</dbReference>
<dbReference type="SUPFAM" id="SSF48498">
    <property type="entry name" value="Tetracyclin repressor-like, C-terminal domain"/>
    <property type="match status" value="1"/>
</dbReference>
<dbReference type="InterPro" id="IPR011075">
    <property type="entry name" value="TetR_C"/>
</dbReference>
<dbReference type="InterPro" id="IPR050109">
    <property type="entry name" value="HTH-type_TetR-like_transc_reg"/>
</dbReference>
<keyword evidence="8" id="KW-1185">Reference proteome</keyword>
<name>A0A7I9ZIX1_9MYCO</name>
<gene>
    <name evidence="7" type="ORF">MHIP_12820</name>
</gene>
<dbReference type="InterPro" id="IPR001647">
    <property type="entry name" value="HTH_TetR"/>
</dbReference>
<evidence type="ECO:0000256" key="2">
    <source>
        <dbReference type="ARBA" id="ARBA00023125"/>
    </source>
</evidence>
<dbReference type="PANTHER" id="PTHR30055:SF148">
    <property type="entry name" value="TETR-FAMILY TRANSCRIPTIONAL REGULATOR"/>
    <property type="match status" value="1"/>
</dbReference>
<dbReference type="Pfam" id="PF16859">
    <property type="entry name" value="TetR_C_11"/>
    <property type="match status" value="1"/>
</dbReference>
<reference evidence="7 8" key="1">
    <citation type="journal article" date="2019" name="Emerg. Microbes Infect.">
        <title>Comprehensive subspecies identification of 175 nontuberculous mycobacteria species based on 7547 genomic profiles.</title>
        <authorList>
            <person name="Matsumoto Y."/>
            <person name="Kinjo T."/>
            <person name="Motooka D."/>
            <person name="Nabeya D."/>
            <person name="Jung N."/>
            <person name="Uechi K."/>
            <person name="Horii T."/>
            <person name="Iida T."/>
            <person name="Fujita J."/>
            <person name="Nakamura S."/>
        </authorList>
    </citation>
    <scope>NUCLEOTIDE SEQUENCE [LARGE SCALE GENOMIC DNA]</scope>
    <source>
        <strain evidence="7 8">JCM 30996</strain>
    </source>
</reference>
<dbReference type="InterPro" id="IPR009057">
    <property type="entry name" value="Homeodomain-like_sf"/>
</dbReference>
<keyword evidence="1" id="KW-0805">Transcription regulation</keyword>
<dbReference type="AlphaFoldDB" id="A0A7I9ZIX1"/>
<evidence type="ECO:0000256" key="5">
    <source>
        <dbReference type="SAM" id="MobiDB-lite"/>
    </source>
</evidence>
<accession>A0A7I9ZIX1</accession>
<evidence type="ECO:0000313" key="7">
    <source>
        <dbReference type="EMBL" id="GFH00799.1"/>
    </source>
</evidence>
<dbReference type="EMBL" id="BLLB01000002">
    <property type="protein sequence ID" value="GFH00799.1"/>
    <property type="molecule type" value="Genomic_DNA"/>
</dbReference>
<keyword evidence="3" id="KW-0804">Transcription</keyword>
<dbReference type="InterPro" id="IPR036271">
    <property type="entry name" value="Tet_transcr_reg_TetR-rel_C_sf"/>
</dbReference>